<comment type="caution">
    <text evidence="3">The sequence shown here is derived from an EMBL/GenBank/DDBJ whole genome shotgun (WGS) entry which is preliminary data.</text>
</comment>
<dbReference type="SUPFAM" id="SSF111331">
    <property type="entry name" value="NAD kinase/diacylglycerol kinase-like"/>
    <property type="match status" value="1"/>
</dbReference>
<protein>
    <submittedName>
        <fullName evidence="3">Diacylglycerol kinase</fullName>
        <ecNumber evidence="3">2.7.1.107</ecNumber>
    </submittedName>
</protein>
<dbReference type="InterPro" id="IPR001206">
    <property type="entry name" value="Diacylglycerol_kinase_cat_dom"/>
</dbReference>
<reference evidence="3" key="1">
    <citation type="submission" date="2014-01" db="EMBL/GenBank/DDBJ databases">
        <authorList>
            <person name="Brown-Elliot B."/>
            <person name="Wallace R."/>
            <person name="Lenaerts A."/>
            <person name="Ordway D."/>
            <person name="DeGroote M.A."/>
            <person name="Parker T."/>
            <person name="Sizemore C."/>
            <person name="Tallon L.J."/>
            <person name="Sadzewicz L.K."/>
            <person name="Sengamalay N."/>
            <person name="Fraser C.M."/>
            <person name="Hine E."/>
            <person name="Shefchek K.A."/>
            <person name="Das S.P."/>
            <person name="Tettelin H."/>
        </authorList>
    </citation>
    <scope>NUCLEOTIDE SEQUENCE [LARGE SCALE GENOMIC DNA]</scope>
    <source>
        <strain evidence="3">4042</strain>
    </source>
</reference>
<feature type="domain" description="DAGKc" evidence="2">
    <location>
        <begin position="1"/>
        <end position="120"/>
    </location>
</feature>
<evidence type="ECO:0000256" key="1">
    <source>
        <dbReference type="SAM" id="MobiDB-lite"/>
    </source>
</evidence>
<dbReference type="PROSITE" id="PS50146">
    <property type="entry name" value="DAGK"/>
    <property type="match status" value="1"/>
</dbReference>
<accession>X8DD37</accession>
<dbReference type="PATRIC" id="fig|1299334.3.peg.2191"/>
<organism evidence="3">
    <name type="scientific">Mycobacterium xenopi 4042</name>
    <dbReference type="NCBI Taxonomy" id="1299334"/>
    <lineage>
        <taxon>Bacteria</taxon>
        <taxon>Bacillati</taxon>
        <taxon>Actinomycetota</taxon>
        <taxon>Actinomycetes</taxon>
        <taxon>Mycobacteriales</taxon>
        <taxon>Mycobacteriaceae</taxon>
        <taxon>Mycobacterium</taxon>
    </lineage>
</organism>
<dbReference type="EC" id="2.7.1.107" evidence="3"/>
<dbReference type="AlphaFoldDB" id="X8DD37"/>
<keyword evidence="3" id="KW-0418">Kinase</keyword>
<dbReference type="InterPro" id="IPR017438">
    <property type="entry name" value="ATP-NAD_kinase_N"/>
</dbReference>
<name>X8DD37_MYCXE</name>
<gene>
    <name evidence="3" type="ORF">I553_8027</name>
</gene>
<dbReference type="EMBL" id="JAOB01000026">
    <property type="protein sequence ID" value="EUA65653.1"/>
    <property type="molecule type" value="Genomic_DNA"/>
</dbReference>
<proteinExistence type="predicted"/>
<evidence type="ECO:0000313" key="3">
    <source>
        <dbReference type="EMBL" id="EUA65653.1"/>
    </source>
</evidence>
<evidence type="ECO:0000259" key="2">
    <source>
        <dbReference type="PROSITE" id="PS50146"/>
    </source>
</evidence>
<feature type="region of interest" description="Disordered" evidence="1">
    <location>
        <begin position="80"/>
        <end position="126"/>
    </location>
</feature>
<dbReference type="Pfam" id="PF00781">
    <property type="entry name" value="DAGK_cat"/>
    <property type="match status" value="1"/>
</dbReference>
<dbReference type="InterPro" id="IPR016064">
    <property type="entry name" value="NAD/diacylglycerol_kinase_sf"/>
</dbReference>
<sequence length="232" mass="24415">MQKRGVDVVEIIGTDATHARRLLDAALGRGTDAVVVAGGDGVIGLALQALAGNDIPLGIVPAGTGNDHAREYGIPRIRRVPRTSSPTAGRKPLTWARSATTRAPPPGSARSRQRASIHWSPTGPTGCAGRADGCATTWRCLPSCRGCGCCRFGWCSTASARSSPTSRWRRSAIPAATAAACASARRRPRRRPARYHDGALGVAKPVGPLVSHRVQRNPCRVGRGEHGARSLR</sequence>
<dbReference type="GO" id="GO:0004143">
    <property type="term" value="F:ATP-dependent diacylglycerol kinase activity"/>
    <property type="evidence" value="ECO:0007669"/>
    <property type="project" value="UniProtKB-EC"/>
</dbReference>
<dbReference type="Gene3D" id="3.40.50.10330">
    <property type="entry name" value="Probable inorganic polyphosphate/atp-NAD kinase, domain 1"/>
    <property type="match status" value="1"/>
</dbReference>
<keyword evidence="3" id="KW-0808">Transferase</keyword>